<evidence type="ECO:0000256" key="1">
    <source>
        <dbReference type="SAM" id="MobiDB-lite"/>
    </source>
</evidence>
<evidence type="ECO:0000259" key="2">
    <source>
        <dbReference type="Pfam" id="PF00501"/>
    </source>
</evidence>
<evidence type="ECO:0008006" key="6">
    <source>
        <dbReference type="Google" id="ProtNLM"/>
    </source>
</evidence>
<dbReference type="RefSeq" id="WP_116571056.1">
    <property type="nucleotide sequence ID" value="NZ_QDGZ01000002.1"/>
</dbReference>
<dbReference type="Gene3D" id="3.30.300.30">
    <property type="match status" value="1"/>
</dbReference>
<sequence>MVTNANIATALWRSADEAPDATALKDLTAGSVSTYDELRRASAEVAAGWRARGLEPGDRVALLLHNSCEYVEVFLGSLAAGLVVVPLNTRLTVQDFAHMLNDAAVSALVTDADFLRQLRSDPTIQVPLVVDVTGSSADGISLSELRAEDDHRDPEHKEPGDLCSLMYTSGTTGAPKAVMLSHRSWSSVSDTCVDLLGFETGISVMHPAPLTHGAGFLLLPTLRHQGTNLLVRSFDPRDTADRIASGEAQGMFLVPSMIRMLLDSLPQEWRPSDKFRWIYYAGSPIDPSTFVEAARAFEGNMVQSFAQMESPMFLTALDADVHRRAMEDPGSPLIRSAGKLIDGRQIRIVDADGKEAPTGEAGEVWAKAPQVMSGYWNRPEESDKTLAGGWLHTGDVGYLDEDAYLFLVDRVKDMIVSGGSNVYAREVEDVLIAIEGVERAAVVGLPHRIWGEEVTAVLVRAEGAILDDDAVIAHCRQALAGYKVPKRVVWLDQLPTNSYGKVLKRDLRSSLTTQLEATAR</sequence>
<dbReference type="Pfam" id="PF13193">
    <property type="entry name" value="AMP-binding_C"/>
    <property type="match status" value="1"/>
</dbReference>
<dbReference type="InterPro" id="IPR000873">
    <property type="entry name" value="AMP-dep_synth/lig_dom"/>
</dbReference>
<comment type="caution">
    <text evidence="4">The sequence shown here is derived from an EMBL/GenBank/DDBJ whole genome shotgun (WGS) entry which is preliminary data.</text>
</comment>
<dbReference type="PANTHER" id="PTHR43201:SF32">
    <property type="entry name" value="2-SUCCINYLBENZOATE--COA LIGASE, CHLOROPLASTIC_PEROXISOMAL"/>
    <property type="match status" value="1"/>
</dbReference>
<accession>A0A2T8FD02</accession>
<dbReference type="InterPro" id="IPR020845">
    <property type="entry name" value="AMP-binding_CS"/>
</dbReference>
<proteinExistence type="predicted"/>
<dbReference type="PROSITE" id="PS00455">
    <property type="entry name" value="AMP_BINDING"/>
    <property type="match status" value="1"/>
</dbReference>
<gene>
    <name evidence="4" type="ORF">DDE18_04425</name>
</gene>
<feature type="domain" description="AMP-dependent synthetase/ligase" evidence="2">
    <location>
        <begin position="12"/>
        <end position="376"/>
    </location>
</feature>
<feature type="domain" description="AMP-binding enzyme C-terminal" evidence="3">
    <location>
        <begin position="426"/>
        <end position="501"/>
    </location>
</feature>
<feature type="region of interest" description="Disordered" evidence="1">
    <location>
        <begin position="143"/>
        <end position="165"/>
    </location>
</feature>
<feature type="compositionally biased region" description="Basic and acidic residues" evidence="1">
    <location>
        <begin position="145"/>
        <end position="160"/>
    </location>
</feature>
<dbReference type="SUPFAM" id="SSF56801">
    <property type="entry name" value="Acetyl-CoA synthetase-like"/>
    <property type="match status" value="1"/>
</dbReference>
<dbReference type="AlphaFoldDB" id="A0A2T8FD02"/>
<dbReference type="Gene3D" id="3.40.50.12780">
    <property type="entry name" value="N-terminal domain of ligase-like"/>
    <property type="match status" value="1"/>
</dbReference>
<evidence type="ECO:0000313" key="5">
    <source>
        <dbReference type="Proteomes" id="UP000246018"/>
    </source>
</evidence>
<dbReference type="Proteomes" id="UP000246018">
    <property type="component" value="Unassembled WGS sequence"/>
</dbReference>
<organism evidence="4 5">
    <name type="scientific">Nocardioides gansuensis</name>
    <dbReference type="NCBI Taxonomy" id="2138300"/>
    <lineage>
        <taxon>Bacteria</taxon>
        <taxon>Bacillati</taxon>
        <taxon>Actinomycetota</taxon>
        <taxon>Actinomycetes</taxon>
        <taxon>Propionibacteriales</taxon>
        <taxon>Nocardioidaceae</taxon>
        <taxon>Nocardioides</taxon>
    </lineage>
</organism>
<dbReference type="GO" id="GO:0006631">
    <property type="term" value="P:fatty acid metabolic process"/>
    <property type="evidence" value="ECO:0007669"/>
    <property type="project" value="TreeGrafter"/>
</dbReference>
<protein>
    <recommendedName>
        <fullName evidence="6">AMP-dependent synthetase</fullName>
    </recommendedName>
</protein>
<dbReference type="PANTHER" id="PTHR43201">
    <property type="entry name" value="ACYL-COA SYNTHETASE"/>
    <property type="match status" value="1"/>
</dbReference>
<reference evidence="4 5" key="1">
    <citation type="submission" date="2018-04" db="EMBL/GenBank/DDBJ databases">
        <title>Genome of Nocardioides gansuensis WSJ-1.</title>
        <authorList>
            <person name="Wu S."/>
            <person name="Wang G."/>
        </authorList>
    </citation>
    <scope>NUCLEOTIDE SEQUENCE [LARGE SCALE GENOMIC DNA]</scope>
    <source>
        <strain evidence="4 5">WSJ-1</strain>
    </source>
</reference>
<dbReference type="InterPro" id="IPR045851">
    <property type="entry name" value="AMP-bd_C_sf"/>
</dbReference>
<dbReference type="EMBL" id="QDGZ01000002">
    <property type="protein sequence ID" value="PVG83583.1"/>
    <property type="molecule type" value="Genomic_DNA"/>
</dbReference>
<dbReference type="GO" id="GO:0031956">
    <property type="term" value="F:medium-chain fatty acid-CoA ligase activity"/>
    <property type="evidence" value="ECO:0007669"/>
    <property type="project" value="TreeGrafter"/>
</dbReference>
<keyword evidence="5" id="KW-1185">Reference proteome</keyword>
<dbReference type="InterPro" id="IPR025110">
    <property type="entry name" value="AMP-bd_C"/>
</dbReference>
<dbReference type="OrthoDB" id="9803968at2"/>
<dbReference type="InterPro" id="IPR042099">
    <property type="entry name" value="ANL_N_sf"/>
</dbReference>
<evidence type="ECO:0000259" key="3">
    <source>
        <dbReference type="Pfam" id="PF13193"/>
    </source>
</evidence>
<evidence type="ECO:0000313" key="4">
    <source>
        <dbReference type="EMBL" id="PVG83583.1"/>
    </source>
</evidence>
<name>A0A2T8FD02_9ACTN</name>
<dbReference type="Pfam" id="PF00501">
    <property type="entry name" value="AMP-binding"/>
    <property type="match status" value="1"/>
</dbReference>